<dbReference type="Gene3D" id="3.30.70.2970">
    <property type="entry name" value="Protein of unknown function (DUF541), domain 2"/>
    <property type="match status" value="1"/>
</dbReference>
<evidence type="ECO:0000313" key="1">
    <source>
        <dbReference type="EMBL" id="NYD33527.1"/>
    </source>
</evidence>
<dbReference type="Pfam" id="PF04402">
    <property type="entry name" value="SIMPL"/>
    <property type="match status" value="1"/>
</dbReference>
<dbReference type="RefSeq" id="WP_179729553.1">
    <property type="nucleotide sequence ID" value="NZ_BAABEF010000001.1"/>
</dbReference>
<reference evidence="1 2" key="1">
    <citation type="submission" date="2020-07" db="EMBL/GenBank/DDBJ databases">
        <title>Sequencing the genomes of 1000 actinobacteria strains.</title>
        <authorList>
            <person name="Klenk H.-P."/>
        </authorList>
    </citation>
    <scope>NUCLEOTIDE SEQUENCE [LARGE SCALE GENOMIC DNA]</scope>
    <source>
        <strain evidence="1 2">DSM 19082</strain>
    </source>
</reference>
<dbReference type="AlphaFoldDB" id="A0A852RJ61"/>
<dbReference type="InterPro" id="IPR007497">
    <property type="entry name" value="SIMPL/DUF541"/>
</dbReference>
<evidence type="ECO:0008006" key="3">
    <source>
        <dbReference type="Google" id="ProtNLM"/>
    </source>
</evidence>
<sequence length="224" mass="24006">MPTEFTVRGSHSAFQPPERGTAQVTLSFQGPALQPVYDRVAADLEAVKASVRELHDPAAGPVTWWSTQHVRTWAERPWNQDGKQLPLVHHASVGVQVKFRDFARLTSWVGGLVGSAEGFHLDGVQWALTEARRVELEHTVRARAVQDAARRAQEYADALGLGPVRPVAVADAGMLGPGISPMGGAAPAAYLRMAAKDTGGGAELELSPEDIEVSAEVDARFVAD</sequence>
<gene>
    <name evidence="1" type="ORF">BJ958_005073</name>
</gene>
<organism evidence="1 2">
    <name type="scientific">Nocardioides kongjuensis</name>
    <dbReference type="NCBI Taxonomy" id="349522"/>
    <lineage>
        <taxon>Bacteria</taxon>
        <taxon>Bacillati</taxon>
        <taxon>Actinomycetota</taxon>
        <taxon>Actinomycetes</taxon>
        <taxon>Propionibacteriales</taxon>
        <taxon>Nocardioidaceae</taxon>
        <taxon>Nocardioides</taxon>
    </lineage>
</organism>
<dbReference type="Proteomes" id="UP000582231">
    <property type="component" value="Unassembled WGS sequence"/>
</dbReference>
<accession>A0A852RJ61</accession>
<name>A0A852RJ61_9ACTN</name>
<dbReference type="EMBL" id="JACCBF010000001">
    <property type="protein sequence ID" value="NYD33527.1"/>
    <property type="molecule type" value="Genomic_DNA"/>
</dbReference>
<comment type="caution">
    <text evidence="1">The sequence shown here is derived from an EMBL/GenBank/DDBJ whole genome shotgun (WGS) entry which is preliminary data.</text>
</comment>
<protein>
    <recommendedName>
        <fullName evidence="3">SIMPL domain-containing protein</fullName>
    </recommendedName>
</protein>
<dbReference type="Gene3D" id="3.30.110.170">
    <property type="entry name" value="Protein of unknown function (DUF541), domain 1"/>
    <property type="match status" value="1"/>
</dbReference>
<keyword evidence="2" id="KW-1185">Reference proteome</keyword>
<evidence type="ECO:0000313" key="2">
    <source>
        <dbReference type="Proteomes" id="UP000582231"/>
    </source>
</evidence>
<proteinExistence type="predicted"/>